<dbReference type="InterPro" id="IPR017932">
    <property type="entry name" value="GATase_2_dom"/>
</dbReference>
<dbReference type="InterPro" id="IPR000836">
    <property type="entry name" value="PRTase_dom"/>
</dbReference>
<comment type="similarity">
    <text evidence="2 8">In the C-terminal section; belongs to the purine/pyrimidine phosphoribosyltransferase family.</text>
</comment>
<dbReference type="GO" id="GO:0009113">
    <property type="term" value="P:purine nucleobase biosynthetic process"/>
    <property type="evidence" value="ECO:0007669"/>
    <property type="project" value="InterPro"/>
</dbReference>
<evidence type="ECO:0000256" key="1">
    <source>
        <dbReference type="ARBA" id="ARBA00005209"/>
    </source>
</evidence>
<organism evidence="12 13">
    <name type="scientific">Candidatus Copromonas faecavium</name>
    <name type="common">nom. illeg.</name>
    <dbReference type="NCBI Taxonomy" id="2840740"/>
    <lineage>
        <taxon>Bacteria</taxon>
        <taxon>Bacillati</taxon>
        <taxon>Bacillota</taxon>
        <taxon>Clostridia</taxon>
        <taxon>Lachnospirales</taxon>
        <taxon>Lachnospiraceae</taxon>
        <taxon>Candidatus Copromonas (nom. illeg.)</taxon>
    </lineage>
</organism>
<dbReference type="PIRSF" id="PIRSF000485">
    <property type="entry name" value="Amd_phspho_trans"/>
    <property type="match status" value="1"/>
</dbReference>
<dbReference type="InterPro" id="IPR029057">
    <property type="entry name" value="PRTase-like"/>
</dbReference>
<feature type="binding site" evidence="9">
    <location>
        <position position="344"/>
    </location>
    <ligand>
        <name>Mg(2+)</name>
        <dbReference type="ChEBI" id="CHEBI:18420"/>
    </ligand>
</feature>
<dbReference type="GO" id="GO:0046872">
    <property type="term" value="F:metal ion binding"/>
    <property type="evidence" value="ECO:0007669"/>
    <property type="project" value="UniProtKB-KW"/>
</dbReference>
<comment type="catalytic activity">
    <reaction evidence="8">
        <text>5-phospho-beta-D-ribosylamine + L-glutamate + diphosphate = 5-phospho-alpha-D-ribose 1-diphosphate + L-glutamine + H2O</text>
        <dbReference type="Rhea" id="RHEA:14905"/>
        <dbReference type="ChEBI" id="CHEBI:15377"/>
        <dbReference type="ChEBI" id="CHEBI:29985"/>
        <dbReference type="ChEBI" id="CHEBI:33019"/>
        <dbReference type="ChEBI" id="CHEBI:58017"/>
        <dbReference type="ChEBI" id="CHEBI:58359"/>
        <dbReference type="ChEBI" id="CHEBI:58681"/>
        <dbReference type="EC" id="2.4.2.14"/>
    </reaction>
</comment>
<evidence type="ECO:0000256" key="7">
    <source>
        <dbReference type="ARBA" id="ARBA00022962"/>
    </source>
</evidence>
<sequence length="469" mass="52887">MGGFFGVASRTSCTLDLFFGIDYHSHLGTRRGGMAVYGDGGFRRAIHNIENSPFRTKFDRDLDELEGTMGIGCISDMDPQPLLVRSHLGSYAITTVGVIRNEDELIKEAYENGHVHFMEQSIGRINATELVAALIDQQESFKDGLLYAQKRIEGSMSILVLTKDGIYAARDRRGRTPVTIGKKEGAFCVSFENFAYLNLGYTHYSQLGPGEIDFITPESVEIISEPQKEMKICSFLWTYYGYPTASYEGVNVEEMRYQCGRLLAKRDKGVTADSVAGVPDSGIAHAVGYANESGIPFSRPFIKYTPTWPRSFMPANQKQRNLIAKMKLIPVDVLIRGKRLLLIDDSIVRGTQLGETTEFLYQSGAKEVHVRPACPPIIFACPYLNFSRSTSEYDLITRRIIREREGDDVSEETLADYANPDSKNYQEMVEEIRRRLHFTTLRFHRLDDLEESIGIEPCKLCTYCWNGKG</sequence>
<dbReference type="InterPro" id="IPR005854">
    <property type="entry name" value="PurF"/>
</dbReference>
<accession>A0A9D1A433</accession>
<dbReference type="EC" id="2.4.2.14" evidence="3 8"/>
<feature type="binding site" evidence="10">
    <location>
        <position position="464"/>
    </location>
    <ligand>
        <name>[4Fe-4S] cluster</name>
        <dbReference type="ChEBI" id="CHEBI:49883"/>
    </ligand>
</feature>
<evidence type="ECO:0000259" key="11">
    <source>
        <dbReference type="PROSITE" id="PS51278"/>
    </source>
</evidence>
<evidence type="ECO:0000313" key="12">
    <source>
        <dbReference type="EMBL" id="HIR05674.1"/>
    </source>
</evidence>
<proteinExistence type="inferred from homology"/>
<evidence type="ECO:0000256" key="8">
    <source>
        <dbReference type="PIRNR" id="PIRNR000485"/>
    </source>
</evidence>
<keyword evidence="5 8" id="KW-0808">Transferase</keyword>
<dbReference type="PROSITE" id="PS51278">
    <property type="entry name" value="GATASE_TYPE_2"/>
    <property type="match status" value="1"/>
</dbReference>
<gene>
    <name evidence="12" type="ORF">IAB28_06875</name>
</gene>
<evidence type="ECO:0000256" key="2">
    <source>
        <dbReference type="ARBA" id="ARBA00010138"/>
    </source>
</evidence>
<protein>
    <recommendedName>
        <fullName evidence="3 8">Amidophosphoribosyltransferase</fullName>
        <shortName evidence="8">ATase</shortName>
        <ecNumber evidence="3 8">2.4.2.14</ecNumber>
    </recommendedName>
    <alternativeName>
        <fullName evidence="8">Glutamine phosphoribosylpyrophosphate amidotransferase</fullName>
    </alternativeName>
</protein>
<reference evidence="12" key="2">
    <citation type="journal article" date="2021" name="PeerJ">
        <title>Extensive microbial diversity within the chicken gut microbiome revealed by metagenomics and culture.</title>
        <authorList>
            <person name="Gilroy R."/>
            <person name="Ravi A."/>
            <person name="Getino M."/>
            <person name="Pursley I."/>
            <person name="Horton D.L."/>
            <person name="Alikhan N.F."/>
            <person name="Baker D."/>
            <person name="Gharbi K."/>
            <person name="Hall N."/>
            <person name="Watson M."/>
            <person name="Adriaenssens E.M."/>
            <person name="Foster-Nyarko E."/>
            <person name="Jarju S."/>
            <person name="Secka A."/>
            <person name="Antonio M."/>
            <person name="Oren A."/>
            <person name="Chaudhuri R.R."/>
            <person name="La Ragione R."/>
            <person name="Hildebrand F."/>
            <person name="Pallen M.J."/>
        </authorList>
    </citation>
    <scope>NUCLEOTIDE SEQUENCE</scope>
    <source>
        <strain evidence="12">CHK180-2868</strain>
    </source>
</reference>
<keyword evidence="7" id="KW-0315">Glutamine amidotransferase</keyword>
<dbReference type="SUPFAM" id="SSF56235">
    <property type="entry name" value="N-terminal nucleophile aminohydrolases (Ntn hydrolases)"/>
    <property type="match status" value="1"/>
</dbReference>
<dbReference type="GO" id="GO:0051536">
    <property type="term" value="F:iron-sulfur cluster binding"/>
    <property type="evidence" value="ECO:0007669"/>
    <property type="project" value="UniProtKB-KW"/>
</dbReference>
<dbReference type="InterPro" id="IPR029055">
    <property type="entry name" value="Ntn_hydrolases_N"/>
</dbReference>
<dbReference type="Gene3D" id="3.60.20.10">
    <property type="entry name" value="Glutamine Phosphoribosylpyrophosphate, subunit 1, domain 1"/>
    <property type="match status" value="1"/>
</dbReference>
<feature type="binding site" evidence="9">
    <location>
        <position position="281"/>
    </location>
    <ligand>
        <name>Mg(2+)</name>
        <dbReference type="ChEBI" id="CHEBI:18420"/>
    </ligand>
</feature>
<reference evidence="12" key="1">
    <citation type="submission" date="2020-10" db="EMBL/GenBank/DDBJ databases">
        <authorList>
            <person name="Gilroy R."/>
        </authorList>
    </citation>
    <scope>NUCLEOTIDE SEQUENCE</scope>
    <source>
        <strain evidence="12">CHK180-2868</strain>
    </source>
</reference>
<evidence type="ECO:0000256" key="6">
    <source>
        <dbReference type="ARBA" id="ARBA00022755"/>
    </source>
</evidence>
<dbReference type="PANTHER" id="PTHR11907">
    <property type="entry name" value="AMIDOPHOSPHORIBOSYLTRANSFERASE"/>
    <property type="match status" value="1"/>
</dbReference>
<dbReference type="GO" id="GO:0004044">
    <property type="term" value="F:amidophosphoribosyltransferase activity"/>
    <property type="evidence" value="ECO:0007669"/>
    <property type="project" value="UniProtKB-EC"/>
</dbReference>
<evidence type="ECO:0000256" key="4">
    <source>
        <dbReference type="ARBA" id="ARBA00022676"/>
    </source>
</evidence>
<dbReference type="AlphaFoldDB" id="A0A9D1A433"/>
<comment type="cofactor">
    <cofactor evidence="10">
        <name>[4Fe-4S] cluster</name>
        <dbReference type="ChEBI" id="CHEBI:49883"/>
    </cofactor>
    <text evidence="10">Binds 1 [4Fe-4S] cluster per subunit.</text>
</comment>
<feature type="binding site" evidence="10">
    <location>
        <position position="461"/>
    </location>
    <ligand>
        <name>[4Fe-4S] cluster</name>
        <dbReference type="ChEBI" id="CHEBI:49883"/>
    </ligand>
</feature>
<evidence type="ECO:0000313" key="13">
    <source>
        <dbReference type="Proteomes" id="UP000824250"/>
    </source>
</evidence>
<name>A0A9D1A433_9FIRM</name>
<dbReference type="SUPFAM" id="SSF53271">
    <property type="entry name" value="PRTase-like"/>
    <property type="match status" value="1"/>
</dbReference>
<evidence type="ECO:0000256" key="9">
    <source>
        <dbReference type="PIRSR" id="PIRSR000485-2"/>
    </source>
</evidence>
<keyword evidence="4 8" id="KW-0328">Glycosyltransferase</keyword>
<feature type="domain" description="Glutamine amidotransferase type-2" evidence="11">
    <location>
        <begin position="1"/>
        <end position="218"/>
    </location>
</feature>
<comment type="caution">
    <text evidence="12">The sequence shown here is derived from an EMBL/GenBank/DDBJ whole genome shotgun (WGS) entry which is preliminary data.</text>
</comment>
<keyword evidence="10" id="KW-0411">Iron-sulfur</keyword>
<dbReference type="EMBL" id="DVGC01000037">
    <property type="protein sequence ID" value="HIR05674.1"/>
    <property type="molecule type" value="Genomic_DNA"/>
</dbReference>
<evidence type="ECO:0000256" key="10">
    <source>
        <dbReference type="PIRSR" id="PIRSR000485-3"/>
    </source>
</evidence>
<keyword evidence="9" id="KW-0479">Metal-binding</keyword>
<keyword evidence="9" id="KW-0460">Magnesium</keyword>
<feature type="binding site" evidence="10">
    <location>
        <position position="233"/>
    </location>
    <ligand>
        <name>[4Fe-4S] cluster</name>
        <dbReference type="ChEBI" id="CHEBI:49883"/>
    </ligand>
</feature>
<evidence type="ECO:0000256" key="3">
    <source>
        <dbReference type="ARBA" id="ARBA00011941"/>
    </source>
</evidence>
<feature type="binding site" evidence="9">
    <location>
        <position position="345"/>
    </location>
    <ligand>
        <name>Mg(2+)</name>
        <dbReference type="ChEBI" id="CHEBI:18420"/>
    </ligand>
</feature>
<evidence type="ECO:0000256" key="5">
    <source>
        <dbReference type="ARBA" id="ARBA00022679"/>
    </source>
</evidence>
<dbReference type="Proteomes" id="UP000824250">
    <property type="component" value="Unassembled WGS sequence"/>
</dbReference>
<dbReference type="Pfam" id="PF13537">
    <property type="entry name" value="GATase_7"/>
    <property type="match status" value="1"/>
</dbReference>
<comment type="cofactor">
    <cofactor evidence="9">
        <name>Mg(2+)</name>
        <dbReference type="ChEBI" id="CHEBI:18420"/>
    </cofactor>
    <text evidence="9">Binds 1 Mg(2+) ion per subunit.</text>
</comment>
<comment type="pathway">
    <text evidence="1 8">Purine metabolism; IMP biosynthesis via de novo pathway; N(1)-(5-phospho-D-ribosyl)glycinamide from 5-phospho-alpha-D-ribose 1-diphosphate: step 1/2.</text>
</comment>
<keyword evidence="6 8" id="KW-0658">Purine biosynthesis</keyword>
<feature type="binding site" evidence="10">
    <location>
        <position position="381"/>
    </location>
    <ligand>
        <name>[4Fe-4S] cluster</name>
        <dbReference type="ChEBI" id="CHEBI:49883"/>
    </ligand>
</feature>
<keyword evidence="10" id="KW-0408">Iron</keyword>
<dbReference type="Gene3D" id="3.40.50.2020">
    <property type="match status" value="1"/>
</dbReference>
<dbReference type="GO" id="GO:0006164">
    <property type="term" value="P:purine nucleotide biosynthetic process"/>
    <property type="evidence" value="ECO:0007669"/>
    <property type="project" value="UniProtKB-KW"/>
</dbReference>
<dbReference type="CDD" id="cd06223">
    <property type="entry name" value="PRTases_typeI"/>
    <property type="match status" value="1"/>
</dbReference>